<evidence type="ECO:0000256" key="1">
    <source>
        <dbReference type="ARBA" id="ARBA00023015"/>
    </source>
</evidence>
<dbReference type="SMART" id="SM00100">
    <property type="entry name" value="cNMP"/>
    <property type="match status" value="1"/>
</dbReference>
<dbReference type="CDD" id="cd00038">
    <property type="entry name" value="CAP_ED"/>
    <property type="match status" value="1"/>
</dbReference>
<dbReference type="InterPro" id="IPR018490">
    <property type="entry name" value="cNMP-bd_dom_sf"/>
</dbReference>
<evidence type="ECO:0000259" key="5">
    <source>
        <dbReference type="PROSITE" id="PS51063"/>
    </source>
</evidence>
<evidence type="ECO:0000256" key="3">
    <source>
        <dbReference type="ARBA" id="ARBA00023163"/>
    </source>
</evidence>
<dbReference type="PROSITE" id="PS51063">
    <property type="entry name" value="HTH_CRP_2"/>
    <property type="match status" value="1"/>
</dbReference>
<dbReference type="GO" id="GO:0006355">
    <property type="term" value="P:regulation of DNA-templated transcription"/>
    <property type="evidence" value="ECO:0007669"/>
    <property type="project" value="InterPro"/>
</dbReference>
<feature type="domain" description="HTH crp-type" evidence="5">
    <location>
        <begin position="152"/>
        <end position="220"/>
    </location>
</feature>
<dbReference type="RefSeq" id="WP_072774627.1">
    <property type="nucleotide sequence ID" value="NZ_FRDN01000016.1"/>
</dbReference>
<organism evidence="6 7">
    <name type="scientific">Desulfitobacterium chlororespirans DSM 11544</name>
    <dbReference type="NCBI Taxonomy" id="1121395"/>
    <lineage>
        <taxon>Bacteria</taxon>
        <taxon>Bacillati</taxon>
        <taxon>Bacillota</taxon>
        <taxon>Clostridia</taxon>
        <taxon>Eubacteriales</taxon>
        <taxon>Desulfitobacteriaceae</taxon>
        <taxon>Desulfitobacterium</taxon>
    </lineage>
</organism>
<keyword evidence="3" id="KW-0804">Transcription</keyword>
<dbReference type="InterPro" id="IPR036390">
    <property type="entry name" value="WH_DNA-bd_sf"/>
</dbReference>
<protein>
    <submittedName>
        <fullName evidence="6">cAMP-binding domain of CRP or a regulatory subunit of cAMP-dependent protein kinases</fullName>
    </submittedName>
</protein>
<keyword evidence="6" id="KW-0808">Transferase</keyword>
<dbReference type="SUPFAM" id="SSF46785">
    <property type="entry name" value="Winged helix' DNA-binding domain"/>
    <property type="match status" value="1"/>
</dbReference>
<dbReference type="SUPFAM" id="SSF51206">
    <property type="entry name" value="cAMP-binding domain-like"/>
    <property type="match status" value="1"/>
</dbReference>
<proteinExistence type="predicted"/>
<dbReference type="AlphaFoldDB" id="A0A1M7URJ2"/>
<dbReference type="STRING" id="1121395.SAMN02745215_04451"/>
<evidence type="ECO:0000313" key="7">
    <source>
        <dbReference type="Proteomes" id="UP000184010"/>
    </source>
</evidence>
<keyword evidence="2" id="KW-0238">DNA-binding</keyword>
<dbReference type="GO" id="GO:0016301">
    <property type="term" value="F:kinase activity"/>
    <property type="evidence" value="ECO:0007669"/>
    <property type="project" value="UniProtKB-KW"/>
</dbReference>
<dbReference type="PROSITE" id="PS50042">
    <property type="entry name" value="CNMP_BINDING_3"/>
    <property type="match status" value="1"/>
</dbReference>
<gene>
    <name evidence="6" type="ORF">SAMN02745215_04451</name>
</gene>
<reference evidence="7" key="1">
    <citation type="submission" date="2016-12" db="EMBL/GenBank/DDBJ databases">
        <authorList>
            <person name="Varghese N."/>
            <person name="Submissions S."/>
        </authorList>
    </citation>
    <scope>NUCLEOTIDE SEQUENCE [LARGE SCALE GENOMIC DNA]</scope>
    <source>
        <strain evidence="7">DSM 11544</strain>
    </source>
</reference>
<evidence type="ECO:0000313" key="6">
    <source>
        <dbReference type="EMBL" id="SHN85632.1"/>
    </source>
</evidence>
<dbReference type="Pfam" id="PF00027">
    <property type="entry name" value="cNMP_binding"/>
    <property type="match status" value="1"/>
</dbReference>
<keyword evidence="6" id="KW-0418">Kinase</keyword>
<keyword evidence="1" id="KW-0805">Transcription regulation</keyword>
<accession>A0A1M7URJ2</accession>
<dbReference type="Pfam" id="PF13545">
    <property type="entry name" value="HTH_Crp_2"/>
    <property type="match status" value="1"/>
</dbReference>
<evidence type="ECO:0000256" key="2">
    <source>
        <dbReference type="ARBA" id="ARBA00023125"/>
    </source>
</evidence>
<dbReference type="EMBL" id="FRDN01000016">
    <property type="protein sequence ID" value="SHN85632.1"/>
    <property type="molecule type" value="Genomic_DNA"/>
</dbReference>
<dbReference type="InterPro" id="IPR014710">
    <property type="entry name" value="RmlC-like_jellyroll"/>
</dbReference>
<dbReference type="GO" id="GO:0003677">
    <property type="term" value="F:DNA binding"/>
    <property type="evidence" value="ECO:0007669"/>
    <property type="project" value="UniProtKB-KW"/>
</dbReference>
<feature type="domain" description="Cyclic nucleotide-binding" evidence="4">
    <location>
        <begin position="11"/>
        <end position="108"/>
    </location>
</feature>
<dbReference type="InterPro" id="IPR000595">
    <property type="entry name" value="cNMP-bd_dom"/>
</dbReference>
<dbReference type="InterPro" id="IPR012318">
    <property type="entry name" value="HTH_CRP"/>
</dbReference>
<dbReference type="Proteomes" id="UP000184010">
    <property type="component" value="Unassembled WGS sequence"/>
</dbReference>
<evidence type="ECO:0000259" key="4">
    <source>
        <dbReference type="PROSITE" id="PS50042"/>
    </source>
</evidence>
<name>A0A1M7URJ2_9FIRM</name>
<sequence>MTLDLIKSYRLFSGIAPEDIPHALQCLHAIQAEFDKGDVLLNIDQTTDEAGLLLKGCAQVVIDNMLGRRIVVEHIMPGDVFGEIALGSGVQKTPVCIRATGKCTALKLKIGKIVSPHACSCHFRTTIMENLLISMSEYNSKLNQRLDILSYRTLRQKIQAYLLMQMQETGNHQFSIPFNRNDLADYLQIERSALSRELSKMRDEGLIAYCKSDFYIINIQEMIPK</sequence>
<keyword evidence="7" id="KW-1185">Reference proteome</keyword>
<dbReference type="Gene3D" id="2.60.120.10">
    <property type="entry name" value="Jelly Rolls"/>
    <property type="match status" value="1"/>
</dbReference>